<keyword evidence="8" id="KW-0249">Electron transport</keyword>
<keyword evidence="4" id="KW-1003">Cell membrane</keyword>
<comment type="caution">
    <text evidence="14">The sequence shown here is derived from an EMBL/GenBank/DDBJ whole genome shotgun (WGS) entry which is preliminary data.</text>
</comment>
<feature type="domain" description="Cytochrome b561 bacterial/Ni-hydrogenase" evidence="13">
    <location>
        <begin position="17"/>
        <end position="215"/>
    </location>
</feature>
<evidence type="ECO:0000256" key="11">
    <source>
        <dbReference type="ARBA" id="ARBA00023136"/>
    </source>
</evidence>
<evidence type="ECO:0000259" key="13">
    <source>
        <dbReference type="Pfam" id="PF01292"/>
    </source>
</evidence>
<keyword evidence="15" id="KW-1185">Reference proteome</keyword>
<reference evidence="14 15" key="1">
    <citation type="submission" date="2017-01" db="EMBL/GenBank/DDBJ databases">
        <title>A new Hymenobacter.</title>
        <authorList>
            <person name="Liang Y."/>
            <person name="Feng F."/>
        </authorList>
    </citation>
    <scope>NUCLEOTIDE SEQUENCE [LARGE SCALE GENOMIC DNA]</scope>
    <source>
        <strain evidence="14">MIMBbqt21</strain>
    </source>
</reference>
<evidence type="ECO:0000256" key="12">
    <source>
        <dbReference type="SAM" id="Phobius"/>
    </source>
</evidence>
<dbReference type="PANTHER" id="PTHR30485">
    <property type="entry name" value="NI/FE-HYDROGENASE 1 B-TYPE CYTOCHROME SUBUNIT"/>
    <property type="match status" value="1"/>
</dbReference>
<dbReference type="InterPro" id="IPR051542">
    <property type="entry name" value="Hydrogenase_cytochrome"/>
</dbReference>
<evidence type="ECO:0000256" key="10">
    <source>
        <dbReference type="ARBA" id="ARBA00023004"/>
    </source>
</evidence>
<dbReference type="GO" id="GO:0022904">
    <property type="term" value="P:respiratory electron transport chain"/>
    <property type="evidence" value="ECO:0007669"/>
    <property type="project" value="InterPro"/>
</dbReference>
<evidence type="ECO:0000256" key="3">
    <source>
        <dbReference type="ARBA" id="ARBA00022448"/>
    </source>
</evidence>
<dbReference type="PANTHER" id="PTHR30485:SF0">
    <property type="entry name" value="NI_FE-HYDROGENASE 1 B-TYPE CYTOCHROME SUBUNIT-RELATED"/>
    <property type="match status" value="1"/>
</dbReference>
<evidence type="ECO:0000313" key="15">
    <source>
        <dbReference type="Proteomes" id="UP000194873"/>
    </source>
</evidence>
<keyword evidence="11 12" id="KW-0472">Membrane</keyword>
<evidence type="ECO:0000256" key="5">
    <source>
        <dbReference type="ARBA" id="ARBA00022617"/>
    </source>
</evidence>
<dbReference type="SUPFAM" id="SSF81342">
    <property type="entry name" value="Transmembrane di-heme cytochromes"/>
    <property type="match status" value="1"/>
</dbReference>
<dbReference type="Gene3D" id="1.20.950.20">
    <property type="entry name" value="Transmembrane di-heme cytochromes, Chain C"/>
    <property type="match status" value="1"/>
</dbReference>
<evidence type="ECO:0000256" key="7">
    <source>
        <dbReference type="ARBA" id="ARBA00022723"/>
    </source>
</evidence>
<dbReference type="GO" id="GO:0005886">
    <property type="term" value="C:plasma membrane"/>
    <property type="evidence" value="ECO:0007669"/>
    <property type="project" value="UniProtKB-SubCell"/>
</dbReference>
<dbReference type="OrthoDB" id="5615941at2"/>
<dbReference type="GO" id="GO:0005506">
    <property type="term" value="F:iron ion binding"/>
    <property type="evidence" value="ECO:0007669"/>
    <property type="project" value="InterPro"/>
</dbReference>
<gene>
    <name evidence="14" type="ORF">BXP70_21915</name>
</gene>
<feature type="transmembrane region" description="Helical" evidence="12">
    <location>
        <begin position="21"/>
        <end position="43"/>
    </location>
</feature>
<keyword evidence="6 12" id="KW-0812">Transmembrane</keyword>
<comment type="subcellular location">
    <subcellularLocation>
        <location evidence="1">Cell membrane</location>
        <topology evidence="1">Multi-pass membrane protein</topology>
    </subcellularLocation>
</comment>
<dbReference type="InterPro" id="IPR011577">
    <property type="entry name" value="Cyt_b561_bac/Ni-Hgenase"/>
</dbReference>
<comment type="similarity">
    <text evidence="2">Belongs to the HupC/HyaC/HydC family.</text>
</comment>
<dbReference type="AlphaFoldDB" id="A0A243W9X6"/>
<dbReference type="Proteomes" id="UP000194873">
    <property type="component" value="Unassembled WGS sequence"/>
</dbReference>
<dbReference type="InterPro" id="IPR000516">
    <property type="entry name" value="Ni-dep_Hydgase_cyt-B"/>
</dbReference>
<evidence type="ECO:0000256" key="1">
    <source>
        <dbReference type="ARBA" id="ARBA00004651"/>
    </source>
</evidence>
<protein>
    <recommendedName>
        <fullName evidence="13">Cytochrome b561 bacterial/Ni-hydrogenase domain-containing protein</fullName>
    </recommendedName>
</protein>
<keyword evidence="10" id="KW-0408">Iron</keyword>
<evidence type="ECO:0000256" key="2">
    <source>
        <dbReference type="ARBA" id="ARBA00008622"/>
    </source>
</evidence>
<accession>A0A243W9X6</accession>
<evidence type="ECO:0000256" key="8">
    <source>
        <dbReference type="ARBA" id="ARBA00022982"/>
    </source>
</evidence>
<dbReference type="Pfam" id="PF01292">
    <property type="entry name" value="Ni_hydr_CYTB"/>
    <property type="match status" value="1"/>
</dbReference>
<organism evidence="14 15">
    <name type="scientific">Hymenobacter crusticola</name>
    <dbReference type="NCBI Taxonomy" id="1770526"/>
    <lineage>
        <taxon>Bacteria</taxon>
        <taxon>Pseudomonadati</taxon>
        <taxon>Bacteroidota</taxon>
        <taxon>Cytophagia</taxon>
        <taxon>Cytophagales</taxon>
        <taxon>Hymenobacteraceae</taxon>
        <taxon>Hymenobacter</taxon>
    </lineage>
</organism>
<name>A0A243W9X6_9BACT</name>
<dbReference type="EMBL" id="MTSE01000016">
    <property type="protein sequence ID" value="OUJ71415.1"/>
    <property type="molecule type" value="Genomic_DNA"/>
</dbReference>
<keyword evidence="5" id="KW-0349">Heme</keyword>
<dbReference type="GO" id="GO:0020037">
    <property type="term" value="F:heme binding"/>
    <property type="evidence" value="ECO:0007669"/>
    <property type="project" value="TreeGrafter"/>
</dbReference>
<dbReference type="PRINTS" id="PR00161">
    <property type="entry name" value="NIHGNASECYTB"/>
</dbReference>
<keyword evidence="3" id="KW-0813">Transport</keyword>
<feature type="transmembrane region" description="Helical" evidence="12">
    <location>
        <begin position="83"/>
        <end position="101"/>
    </location>
</feature>
<feature type="transmembrane region" description="Helical" evidence="12">
    <location>
        <begin position="181"/>
        <end position="202"/>
    </location>
</feature>
<evidence type="ECO:0000313" key="14">
    <source>
        <dbReference type="EMBL" id="OUJ71415.1"/>
    </source>
</evidence>
<evidence type="ECO:0000256" key="4">
    <source>
        <dbReference type="ARBA" id="ARBA00022475"/>
    </source>
</evidence>
<keyword evidence="9 12" id="KW-1133">Transmembrane helix</keyword>
<dbReference type="GO" id="GO:0009055">
    <property type="term" value="F:electron transfer activity"/>
    <property type="evidence" value="ECO:0007669"/>
    <property type="project" value="InterPro"/>
</dbReference>
<evidence type="ECO:0000256" key="6">
    <source>
        <dbReference type="ARBA" id="ARBA00022692"/>
    </source>
</evidence>
<keyword evidence="7" id="KW-0479">Metal-binding</keyword>
<evidence type="ECO:0000256" key="9">
    <source>
        <dbReference type="ARBA" id="ARBA00022989"/>
    </source>
</evidence>
<proteinExistence type="inferred from homology"/>
<feature type="transmembrane region" description="Helical" evidence="12">
    <location>
        <begin position="142"/>
        <end position="161"/>
    </location>
</feature>
<dbReference type="InterPro" id="IPR016174">
    <property type="entry name" value="Di-haem_cyt_TM"/>
</dbReference>
<dbReference type="RefSeq" id="WP_086596258.1">
    <property type="nucleotide sequence ID" value="NZ_MTSE01000016.1"/>
</dbReference>
<sequence>MPQPAPPLAATQRKNSAALRFWHWTSALLILGLLITILFQFVIVKAREAGPLFQETLQKSNITLTKEQARSLTRIISHRIWDWHIYLGVGLSALLVFRLITEFTQPATQKFSAKLRQVQKLFREVGADSPDYRHSVFVKYSYLFFYITLVVMVITGLALIYADDVAFLHAAEHSIKEVHNFTMYLIIAFTALHIIGVVRAELTTDKGIVSDMINGGEQSS</sequence>